<keyword evidence="1" id="KW-1133">Transmembrane helix</keyword>
<dbReference type="Proteomes" id="UP000007962">
    <property type="component" value="Chromosome"/>
</dbReference>
<keyword evidence="3" id="KW-1185">Reference proteome</keyword>
<feature type="transmembrane region" description="Helical" evidence="1">
    <location>
        <begin position="176"/>
        <end position="205"/>
    </location>
</feature>
<keyword evidence="1" id="KW-0812">Transmembrane</keyword>
<dbReference type="KEGG" id="bcv:Bcav_0804"/>
<dbReference type="RefSeq" id="WP_012725845.1">
    <property type="nucleotide sequence ID" value="NC_012669.1"/>
</dbReference>
<proteinExistence type="predicted"/>
<reference evidence="2 3" key="1">
    <citation type="journal article" date="2009" name="Stand. Genomic Sci.">
        <title>Complete genome sequence of Beutenbergia cavernae type strain (HKI 0122).</title>
        <authorList>
            <person name="Land M."/>
            <person name="Pukall R."/>
            <person name="Abt B."/>
            <person name="Goker M."/>
            <person name="Rohde M."/>
            <person name="Glavina Del Rio T."/>
            <person name="Tice H."/>
            <person name="Copeland A."/>
            <person name="Cheng J.F."/>
            <person name="Lucas S."/>
            <person name="Chen F."/>
            <person name="Nolan M."/>
            <person name="Bruce D."/>
            <person name="Goodwin L."/>
            <person name="Pitluck S."/>
            <person name="Ivanova N."/>
            <person name="Mavromatis K."/>
            <person name="Ovchinnikova G."/>
            <person name="Pati A."/>
            <person name="Chen A."/>
            <person name="Palaniappan K."/>
            <person name="Hauser L."/>
            <person name="Chang Y.J."/>
            <person name="Jefferies C.C."/>
            <person name="Saunders E."/>
            <person name="Brettin T."/>
            <person name="Detter J.C."/>
            <person name="Han C."/>
            <person name="Chain P."/>
            <person name="Bristow J."/>
            <person name="Eisen J.A."/>
            <person name="Markowitz V."/>
            <person name="Hugenholtz P."/>
            <person name="Kyrpides N.C."/>
            <person name="Klenk H.P."/>
            <person name="Lapidus A."/>
        </authorList>
    </citation>
    <scope>NUCLEOTIDE SEQUENCE [LARGE SCALE GENOMIC DNA]</scope>
    <source>
        <strain evidence="3">ATCC BAA-8 / DSM 12333 / NBRC 16432</strain>
    </source>
</reference>
<gene>
    <name evidence="2" type="ordered locus">Bcav_0804</name>
</gene>
<dbReference type="EMBL" id="CP001618">
    <property type="protein sequence ID" value="ACQ79065.1"/>
    <property type="molecule type" value="Genomic_DNA"/>
</dbReference>
<dbReference type="HOGENOM" id="CLU_1217899_0_0_11"/>
<feature type="transmembrane region" description="Helical" evidence="1">
    <location>
        <begin position="96"/>
        <end position="120"/>
    </location>
</feature>
<feature type="transmembrane region" description="Helical" evidence="1">
    <location>
        <begin position="43"/>
        <end position="75"/>
    </location>
</feature>
<evidence type="ECO:0000256" key="1">
    <source>
        <dbReference type="SAM" id="Phobius"/>
    </source>
</evidence>
<protein>
    <submittedName>
        <fullName evidence="2">Uncharacterized protein</fullName>
    </submittedName>
</protein>
<dbReference type="STRING" id="471853.Bcav_0804"/>
<name>C5BYV7_BEUC1</name>
<dbReference type="AlphaFoldDB" id="C5BYV7"/>
<keyword evidence="1" id="KW-0472">Membrane</keyword>
<evidence type="ECO:0000313" key="2">
    <source>
        <dbReference type="EMBL" id="ACQ79065.1"/>
    </source>
</evidence>
<accession>C5BYV7</accession>
<sequence>MRWREATVAELLGRPAAGPGRRPRRAREVRTVPELLLGAARTLALLAAVSVLVVVGSLGVVTAVPALAAGSRLLGRARDGRRVRVVADFVRCVRQAWGAGWLPSLLGVAALGLVGLNLVFLGRREAGLAAPLYVLNVSAALIVLWLLAACVRELADRPSLGTPELARRSWARAVTFGRWHVAVAAAVGAAVALTILVPLAGLFFAAGGALALGRLADPRTPSDERFS</sequence>
<organism evidence="2 3">
    <name type="scientific">Beutenbergia cavernae (strain ATCC BAA-8 / DSM 12333 / CCUG 43141 / JCM 11478 / NBRC 16432 / NCIMB 13614 / HKI 0122)</name>
    <dbReference type="NCBI Taxonomy" id="471853"/>
    <lineage>
        <taxon>Bacteria</taxon>
        <taxon>Bacillati</taxon>
        <taxon>Actinomycetota</taxon>
        <taxon>Actinomycetes</taxon>
        <taxon>Micrococcales</taxon>
        <taxon>Beutenbergiaceae</taxon>
        <taxon>Beutenbergia</taxon>
    </lineage>
</organism>
<feature type="transmembrane region" description="Helical" evidence="1">
    <location>
        <begin position="132"/>
        <end position="155"/>
    </location>
</feature>
<evidence type="ECO:0000313" key="3">
    <source>
        <dbReference type="Proteomes" id="UP000007962"/>
    </source>
</evidence>
<dbReference type="OrthoDB" id="9837939at2"/>